<name>A0ACC0Z0Q1_9ROSI</name>
<accession>A0ACC0Z0Q1</accession>
<dbReference type="EMBL" id="CM047739">
    <property type="protein sequence ID" value="KAJ0043645.1"/>
    <property type="molecule type" value="Genomic_DNA"/>
</dbReference>
<gene>
    <name evidence="1" type="ORF">Pint_19083</name>
</gene>
<evidence type="ECO:0000313" key="2">
    <source>
        <dbReference type="Proteomes" id="UP001163603"/>
    </source>
</evidence>
<organism evidence="1 2">
    <name type="scientific">Pistacia integerrima</name>
    <dbReference type="NCBI Taxonomy" id="434235"/>
    <lineage>
        <taxon>Eukaryota</taxon>
        <taxon>Viridiplantae</taxon>
        <taxon>Streptophyta</taxon>
        <taxon>Embryophyta</taxon>
        <taxon>Tracheophyta</taxon>
        <taxon>Spermatophyta</taxon>
        <taxon>Magnoliopsida</taxon>
        <taxon>eudicotyledons</taxon>
        <taxon>Gunneridae</taxon>
        <taxon>Pentapetalae</taxon>
        <taxon>rosids</taxon>
        <taxon>malvids</taxon>
        <taxon>Sapindales</taxon>
        <taxon>Anacardiaceae</taxon>
        <taxon>Pistacia</taxon>
    </lineage>
</organism>
<protein>
    <submittedName>
        <fullName evidence="1">Uncharacterized protein</fullName>
    </submittedName>
</protein>
<reference evidence="2" key="1">
    <citation type="journal article" date="2023" name="G3 (Bethesda)">
        <title>Genome assembly and association tests identify interacting loci associated with vigor, precocity, and sex in interspecific pistachio rootstocks.</title>
        <authorList>
            <person name="Palmer W."/>
            <person name="Jacygrad E."/>
            <person name="Sagayaradj S."/>
            <person name="Cavanaugh K."/>
            <person name="Han R."/>
            <person name="Bertier L."/>
            <person name="Beede B."/>
            <person name="Kafkas S."/>
            <person name="Golino D."/>
            <person name="Preece J."/>
            <person name="Michelmore R."/>
        </authorList>
    </citation>
    <scope>NUCLEOTIDE SEQUENCE [LARGE SCALE GENOMIC DNA]</scope>
</reference>
<dbReference type="Proteomes" id="UP001163603">
    <property type="component" value="Chromosome 4"/>
</dbReference>
<keyword evidence="2" id="KW-1185">Reference proteome</keyword>
<proteinExistence type="predicted"/>
<comment type="caution">
    <text evidence="1">The sequence shown here is derived from an EMBL/GenBank/DDBJ whole genome shotgun (WGS) entry which is preliminary data.</text>
</comment>
<evidence type="ECO:0000313" key="1">
    <source>
        <dbReference type="EMBL" id="KAJ0043645.1"/>
    </source>
</evidence>
<sequence>MSSFTSNSASGSGSGAGPASWGIGLSNTIHSEVAPCLPLPSLQVFCGATDPDLCLFDEVSTGSYGSYRSLNRPEILAQSSRIADLLRETDVSYLHLRDQLNPVSCSYVEPLELHNQVLQCDAEAFEYVTPGQIKEQVSGRAVFERKDSRTSVPVTSSGPVVFERKDYQTSVPVTSSGPAVFERKDFQASVPLTSGFQRDYNESQNHQLNRVLVNKLILQEISTSSSRKPKVKKRAGNDFSSSAQPDPTELQDAAVESFCEMLEDFCGRATTPTDDQNEPEWLSLPVADIRMLVLDHQIHRAEGLSIDEREHMIVYLLPFPWHMPVRESDNGVVCSSIQLFA</sequence>